<evidence type="ECO:0000256" key="3">
    <source>
        <dbReference type="RuleBase" id="RU003694"/>
    </source>
</evidence>
<dbReference type="Pfam" id="PF00109">
    <property type="entry name" value="ketoacyl-synt"/>
    <property type="match status" value="1"/>
</dbReference>
<dbReference type="CDD" id="cd00834">
    <property type="entry name" value="KAS_I_II"/>
    <property type="match status" value="1"/>
</dbReference>
<evidence type="ECO:0000313" key="5">
    <source>
        <dbReference type="EMBL" id="MBO0417996.1"/>
    </source>
</evidence>
<dbReference type="InterPro" id="IPR014030">
    <property type="entry name" value="Ketoacyl_synth_N"/>
</dbReference>
<comment type="caution">
    <text evidence="5">The sequence shown here is derived from an EMBL/GenBank/DDBJ whole genome shotgun (WGS) entry which is preliminary data.</text>
</comment>
<dbReference type="InterPro" id="IPR016039">
    <property type="entry name" value="Thiolase-like"/>
</dbReference>
<keyword evidence="6" id="KW-1185">Reference proteome</keyword>
<sequence>MMRRVVITGMAGITSLGHDWPAIAAKIQAGRNGVRAMPEWENFPDLNTRLGAPVDDFALPAHYPRKMSRAMGRVAQMAVCATERALLDAGLLQDPCIKDGRMGVAYGSSSGSVAPIQAFGQMLATGSMAGVTSTSYIQMMSHTAAVNIGLYFGLTGRVIPTASACTSGSQALGYAYETIRFGRCDLMIAGGAEEMSAGGAAVFDTLYATSQRNDEPAHTPRPFDRDRDGLVVGEGACTLVLEEREHALARGAVIYAEICGFGTNSDGSHITQPEAPTMARAMQLALDDAGLSAGAIGYVNAHGTATDRGDIAETQATAAVLGRVPISSLKSYFGHTLGACGALEVWLTVEMLRAGWLAPTLNLDQVDPACGELDYLTGEIRRADVEYAMSNNFAFGGINTSLILKQAG</sequence>
<evidence type="ECO:0000259" key="4">
    <source>
        <dbReference type="PROSITE" id="PS52004"/>
    </source>
</evidence>
<proteinExistence type="inferred from homology"/>
<evidence type="ECO:0000313" key="6">
    <source>
        <dbReference type="Proteomes" id="UP000664349"/>
    </source>
</evidence>
<dbReference type="PANTHER" id="PTHR11712:SF325">
    <property type="entry name" value="3-OXOACYL-(ACYL-CARRIER-PROTEIN) SYNTHASE II FABF"/>
    <property type="match status" value="1"/>
</dbReference>
<gene>
    <name evidence="5" type="ORF">J1C50_21040</name>
</gene>
<accession>A0ABS3GSG6</accession>
<dbReference type="SUPFAM" id="SSF53901">
    <property type="entry name" value="Thiolase-like"/>
    <property type="match status" value="2"/>
</dbReference>
<comment type="similarity">
    <text evidence="1 3">Belongs to the thiolase-like superfamily. Beta-ketoacyl-ACP synthases family.</text>
</comment>
<dbReference type="NCBIfam" id="NF006587">
    <property type="entry name" value="PRK09116.1"/>
    <property type="match status" value="1"/>
</dbReference>
<dbReference type="Proteomes" id="UP000664349">
    <property type="component" value="Unassembled WGS sequence"/>
</dbReference>
<dbReference type="InterPro" id="IPR014031">
    <property type="entry name" value="Ketoacyl_synth_C"/>
</dbReference>
<name>A0ABS3GSG6_9NEIS</name>
<evidence type="ECO:0000256" key="2">
    <source>
        <dbReference type="ARBA" id="ARBA00022679"/>
    </source>
</evidence>
<dbReference type="InterPro" id="IPR018201">
    <property type="entry name" value="Ketoacyl_synth_AS"/>
</dbReference>
<dbReference type="PANTHER" id="PTHR11712">
    <property type="entry name" value="POLYKETIDE SYNTHASE-RELATED"/>
    <property type="match status" value="1"/>
</dbReference>
<feature type="domain" description="Ketosynthase family 3 (KS3)" evidence="4">
    <location>
        <begin position="2"/>
        <end position="406"/>
    </location>
</feature>
<protein>
    <submittedName>
        <fullName evidence="5">Beta-ketoacyl-ACP synthase</fullName>
    </submittedName>
</protein>
<dbReference type="SMART" id="SM00825">
    <property type="entry name" value="PKS_KS"/>
    <property type="match status" value="1"/>
</dbReference>
<dbReference type="Pfam" id="PF02801">
    <property type="entry name" value="Ketoacyl-synt_C"/>
    <property type="match status" value="1"/>
</dbReference>
<dbReference type="InterPro" id="IPR000794">
    <property type="entry name" value="Beta-ketoacyl_synthase"/>
</dbReference>
<organism evidence="5 6">
    <name type="scientific">Chromobacterium haemolyticum</name>
    <dbReference type="NCBI Taxonomy" id="394935"/>
    <lineage>
        <taxon>Bacteria</taxon>
        <taxon>Pseudomonadati</taxon>
        <taxon>Pseudomonadota</taxon>
        <taxon>Betaproteobacteria</taxon>
        <taxon>Neisseriales</taxon>
        <taxon>Chromobacteriaceae</taxon>
        <taxon>Chromobacterium</taxon>
    </lineage>
</organism>
<dbReference type="InterPro" id="IPR020841">
    <property type="entry name" value="PKS_Beta-ketoAc_synthase_dom"/>
</dbReference>
<evidence type="ECO:0000256" key="1">
    <source>
        <dbReference type="ARBA" id="ARBA00008467"/>
    </source>
</evidence>
<keyword evidence="2 3" id="KW-0808">Transferase</keyword>
<reference evidence="5 6" key="1">
    <citation type="submission" date="2021-03" db="EMBL/GenBank/DDBJ databases">
        <title>First Case of infection caused by Chromobacterium haemolyticum derived from water in China.</title>
        <authorList>
            <person name="Chen J."/>
            <person name="Liu C."/>
        </authorList>
    </citation>
    <scope>NUCLEOTIDE SEQUENCE [LARGE SCALE GENOMIC DNA]</scope>
    <source>
        <strain evidence="5 6">WJ-5</strain>
    </source>
</reference>
<dbReference type="PROSITE" id="PS52004">
    <property type="entry name" value="KS3_2"/>
    <property type="match status" value="1"/>
</dbReference>
<dbReference type="PROSITE" id="PS00606">
    <property type="entry name" value="KS3_1"/>
    <property type="match status" value="1"/>
</dbReference>
<dbReference type="EMBL" id="JAFLRD010000023">
    <property type="protein sequence ID" value="MBO0417996.1"/>
    <property type="molecule type" value="Genomic_DNA"/>
</dbReference>
<dbReference type="Gene3D" id="3.40.47.10">
    <property type="match status" value="2"/>
</dbReference>